<dbReference type="AlphaFoldDB" id="Q4SSK8"/>
<dbReference type="Pfam" id="PF08568">
    <property type="entry name" value="Kinetochor_Ybp2"/>
    <property type="match status" value="1"/>
</dbReference>
<dbReference type="InterPro" id="IPR019516">
    <property type="entry name" value="Glomulin/ALF4"/>
</dbReference>
<dbReference type="PANTHER" id="PTHR15430:SF1">
    <property type="entry name" value="GLOMULIN"/>
    <property type="match status" value="1"/>
</dbReference>
<organism evidence="1">
    <name type="scientific">Tetraodon nigroviridis</name>
    <name type="common">Spotted green pufferfish</name>
    <name type="synonym">Chelonodon nigroviridis</name>
    <dbReference type="NCBI Taxonomy" id="99883"/>
    <lineage>
        <taxon>Eukaryota</taxon>
        <taxon>Metazoa</taxon>
        <taxon>Chordata</taxon>
        <taxon>Craniata</taxon>
        <taxon>Vertebrata</taxon>
        <taxon>Euteleostomi</taxon>
        <taxon>Actinopterygii</taxon>
        <taxon>Neopterygii</taxon>
        <taxon>Teleostei</taxon>
        <taxon>Neoteleostei</taxon>
        <taxon>Acanthomorphata</taxon>
        <taxon>Eupercaria</taxon>
        <taxon>Tetraodontiformes</taxon>
        <taxon>Tetradontoidea</taxon>
        <taxon>Tetraodontidae</taxon>
        <taxon>Tetraodon</taxon>
    </lineage>
</organism>
<gene>
    <name evidence="1" type="ORF">GSTENG00013381001</name>
</gene>
<dbReference type="EMBL" id="CAAE01014367">
    <property type="protein sequence ID" value="CAF96374.1"/>
    <property type="molecule type" value="Genomic_DNA"/>
</dbReference>
<comment type="caution">
    <text evidence="1">The sequence shown here is derived from an EMBL/GenBank/DDBJ whole genome shotgun (WGS) entry which is preliminary data.</text>
</comment>
<sequence length="618" mass="70669">MHWDVVRCMGWNLLPPLIQVLLKKEDKNLPQCLAIFNHLLQICSPKELLIGLLEQLERDDPVTIAESLCLLLSPLQRVLMSLGSRKASSLGMTLSTVLDQVAKLPVPETKEQEEDDVFMLCRCCNDLVSFVRPFVDEARQNTLKSRLGNEPKASGDQHSTEDELQTELLKFCMRTLSYPLLEVQLKEVDALPVSPLRNFAAEILVKNHPHSGKMLFPELKRAIGESLPNLVFQPVLKRKRVPGFLEEDVRYPKESLACLSYLLFVHHQAADAFPCVFSPVFILRANMEHVCFLLSRTEESRIHKGLELYEKSLVRVEDSCLPADLLEVNTFLKVPQVNTCTPQQSNNALFEPYSFTFGCCFQNLVKVMTLCQSHDLRSRGLKVFQMSVDKFDTAAKYRLFQYMLQTCNHSGMEGYIIKNIKNQISLALQVRRRNGNTWFKGARLLPLLRKVLTLPDGPETDLLQYLDRLANIRRNLSLCCYRAWTPALHANVLRGVYGFLQTGIWNELYKIEDTFLKPLRVGVNMSRAHYEMELHNTTETQTSGAKEEPLLSVTVGDETLPNATSESHVEVSRRRASDRTWLPPLIWTAWFQALHSALHVFDMMESVLVRIEELTEVE</sequence>
<name>Q4SSK8_TETNG</name>
<dbReference type="InterPro" id="IPR013877">
    <property type="entry name" value="YAP-bd/ALF4/Glomulin"/>
</dbReference>
<dbReference type="PANTHER" id="PTHR15430">
    <property type="entry name" value="GLOMULIN"/>
    <property type="match status" value="1"/>
</dbReference>
<dbReference type="KEGG" id="tng:GSTEN00013381G001"/>
<dbReference type="GO" id="GO:0055105">
    <property type="term" value="F:ubiquitin-protein transferase inhibitor activity"/>
    <property type="evidence" value="ECO:0007669"/>
    <property type="project" value="TreeGrafter"/>
</dbReference>
<reference evidence="1" key="1">
    <citation type="journal article" date="2004" name="Nature">
        <title>Genome duplication in the teleost fish Tetraodon nigroviridis reveals the early vertebrate proto-karyotype.</title>
        <authorList>
            <person name="Jaillon O."/>
            <person name="Aury J.-M."/>
            <person name="Brunet F."/>
            <person name="Petit J.-L."/>
            <person name="Stange-Thomann N."/>
            <person name="Mauceli E."/>
            <person name="Bouneau L."/>
            <person name="Fischer C."/>
            <person name="Ozouf-Costaz C."/>
            <person name="Bernot A."/>
            <person name="Nicaud S."/>
            <person name="Jaffe D."/>
            <person name="Fisher S."/>
            <person name="Lutfalla G."/>
            <person name="Dossat C."/>
            <person name="Segurens B."/>
            <person name="Dasilva C."/>
            <person name="Salanoubat M."/>
            <person name="Levy M."/>
            <person name="Boudet N."/>
            <person name="Castellano S."/>
            <person name="Anthouard V."/>
            <person name="Jubin C."/>
            <person name="Castelli V."/>
            <person name="Katinka M."/>
            <person name="Vacherie B."/>
            <person name="Biemont C."/>
            <person name="Skalli Z."/>
            <person name="Cattolico L."/>
            <person name="Poulain J."/>
            <person name="De Berardinis V."/>
            <person name="Cruaud C."/>
            <person name="Duprat S."/>
            <person name="Brottier P."/>
            <person name="Coutanceau J.-P."/>
            <person name="Gouzy J."/>
            <person name="Parra G."/>
            <person name="Lardier G."/>
            <person name="Chapple C."/>
            <person name="McKernan K.J."/>
            <person name="McEwan P."/>
            <person name="Bosak S."/>
            <person name="Kellis M."/>
            <person name="Volff J.-N."/>
            <person name="Guigo R."/>
            <person name="Zody M.C."/>
            <person name="Mesirov J."/>
            <person name="Lindblad-Toh K."/>
            <person name="Birren B."/>
            <person name="Nusbaum C."/>
            <person name="Kahn D."/>
            <person name="Robinson-Rechavi M."/>
            <person name="Laudet V."/>
            <person name="Schachter V."/>
            <person name="Quetier F."/>
            <person name="Saurin W."/>
            <person name="Scarpelli C."/>
            <person name="Wincker P."/>
            <person name="Lander E.S."/>
            <person name="Weissenbach J."/>
            <person name="Roest Crollius H."/>
        </authorList>
    </citation>
    <scope>NUCLEOTIDE SEQUENCE [LARGE SCALE GENOMIC DNA]</scope>
</reference>
<dbReference type="GO" id="GO:0005737">
    <property type="term" value="C:cytoplasm"/>
    <property type="evidence" value="ECO:0007669"/>
    <property type="project" value="TreeGrafter"/>
</dbReference>
<feature type="non-terminal residue" evidence="1">
    <location>
        <position position="1"/>
    </location>
</feature>
<accession>Q4SSK8</accession>
<protein>
    <submittedName>
        <fullName evidence="1">(spotted green pufferfish) hypothetical protein</fullName>
    </submittedName>
</protein>
<evidence type="ECO:0000313" key="1">
    <source>
        <dbReference type="EMBL" id="CAF96374.1"/>
    </source>
</evidence>
<dbReference type="OrthoDB" id="619536at2759"/>
<reference evidence="1" key="2">
    <citation type="submission" date="2004-02" db="EMBL/GenBank/DDBJ databases">
        <authorList>
            <consortium name="Genoscope"/>
            <consortium name="Whitehead Institute Centre for Genome Research"/>
        </authorList>
    </citation>
    <scope>NUCLEOTIDE SEQUENCE</scope>
</reference>
<proteinExistence type="predicted"/>